<evidence type="ECO:0000313" key="3">
    <source>
        <dbReference type="Proteomes" id="UP000185491"/>
    </source>
</evidence>
<dbReference type="InterPro" id="IPR036291">
    <property type="entry name" value="NAD(P)-bd_dom_sf"/>
</dbReference>
<reference evidence="2 3" key="1">
    <citation type="submission" date="2014-08" db="EMBL/GenBank/DDBJ databases">
        <title>Complete genome sequence of Corynebacterium phocae M408/89/1(T)(=DSM 44612(T)), isolated from the common seal (Phoca vitulina).</title>
        <authorList>
            <person name="Ruckert C."/>
            <person name="Albersmeier A."/>
            <person name="Winkler A."/>
            <person name="Kalinowski J."/>
        </authorList>
    </citation>
    <scope>NUCLEOTIDE SEQUENCE [LARGE SCALE GENOMIC DNA]</scope>
    <source>
        <strain evidence="2 3">M408/89/1</strain>
    </source>
</reference>
<dbReference type="AlphaFoldDB" id="A0A1L7D325"/>
<dbReference type="Gene3D" id="3.40.50.720">
    <property type="entry name" value="NAD(P)-binding Rossmann-like Domain"/>
    <property type="match status" value="1"/>
</dbReference>
<dbReference type="PANTHER" id="PTHR12286:SF5">
    <property type="entry name" value="SACCHAROPINE DEHYDROGENASE-LIKE OXIDOREDUCTASE"/>
    <property type="match status" value="1"/>
</dbReference>
<protein>
    <submittedName>
        <fullName evidence="2">Saccharopine dehydrogenase</fullName>
    </submittedName>
</protein>
<dbReference type="KEGG" id="cpho:CPHO_06200"/>
<evidence type="ECO:0000259" key="1">
    <source>
        <dbReference type="Pfam" id="PF03435"/>
    </source>
</evidence>
<dbReference type="InterPro" id="IPR051276">
    <property type="entry name" value="Saccharopine_DH-like_oxidrdct"/>
</dbReference>
<name>A0A1L7D325_9CORY</name>
<proteinExistence type="predicted"/>
<dbReference type="SUPFAM" id="SSF51735">
    <property type="entry name" value="NAD(P)-binding Rossmann-fold domains"/>
    <property type="match status" value="1"/>
</dbReference>
<dbReference type="RefSeq" id="WP_075734134.1">
    <property type="nucleotide sequence ID" value="NZ_CP009249.1"/>
</dbReference>
<dbReference type="Pfam" id="PF03435">
    <property type="entry name" value="Sacchrp_dh_NADP"/>
    <property type="match status" value="1"/>
</dbReference>
<organism evidence="2 3">
    <name type="scientific">Corynebacterium phocae</name>
    <dbReference type="NCBI Taxonomy" id="161895"/>
    <lineage>
        <taxon>Bacteria</taxon>
        <taxon>Bacillati</taxon>
        <taxon>Actinomycetota</taxon>
        <taxon>Actinomycetes</taxon>
        <taxon>Mycobacteriales</taxon>
        <taxon>Corynebacteriaceae</taxon>
        <taxon>Corynebacterium</taxon>
    </lineage>
</organism>
<dbReference type="InterPro" id="IPR005097">
    <property type="entry name" value="Sacchrp_dh_NADP-bd"/>
</dbReference>
<dbReference type="Proteomes" id="UP000185491">
    <property type="component" value="Chromosome"/>
</dbReference>
<dbReference type="GO" id="GO:0005886">
    <property type="term" value="C:plasma membrane"/>
    <property type="evidence" value="ECO:0007669"/>
    <property type="project" value="TreeGrafter"/>
</dbReference>
<accession>A0A1L7D325</accession>
<gene>
    <name evidence="2" type="ORF">CPHO_06200</name>
</gene>
<dbReference type="PANTHER" id="PTHR12286">
    <property type="entry name" value="SACCHAROPINE DEHYDROGENASE-LIKE OXIDOREDUCTASE"/>
    <property type="match status" value="1"/>
</dbReference>
<feature type="domain" description="Saccharopine dehydrogenase NADP binding" evidence="1">
    <location>
        <begin position="2"/>
        <end position="100"/>
    </location>
</feature>
<keyword evidence="3" id="KW-1185">Reference proteome</keyword>
<evidence type="ECO:0000313" key="2">
    <source>
        <dbReference type="EMBL" id="APT92549.1"/>
    </source>
</evidence>
<dbReference type="GO" id="GO:0009247">
    <property type="term" value="P:glycolipid biosynthetic process"/>
    <property type="evidence" value="ECO:0007669"/>
    <property type="project" value="TreeGrafter"/>
</dbReference>
<dbReference type="OrthoDB" id="4369409at2"/>
<dbReference type="EMBL" id="CP009249">
    <property type="protein sequence ID" value="APT92549.1"/>
    <property type="molecule type" value="Genomic_DNA"/>
</dbReference>
<sequence length="383" mass="41525">MITIFGATGLVGQLTAKYLHDKGHTDVRLAGRNLEKLEALRQQVNPAWELKVADAHDKTSLEEMLGGTDVVIAVAGPYQLYGTTLVDLCAQRGVDYVDLTGEVPFIRRSIDTNLAATRDSGARIVHSCGFDSVPSDMGMFNLHRAAGKPFSQVDMVVEDLVGGISAGTLESARQLSVAAERDRAIAKLLGNRYSLNPNPQAPETKTEYQPDFLLEEIPGIGWVGPFFMAAFNTRVVRRSNALLDNVWGEQLRYREGWATGPGLKGRLAAVKLGLMAKAMFQGTRNKYTRPLVQRFIPAPGIDNARFKICHYGRTVDGETWCSTVSGQGDPGYELTAVMLAEAAETLVKNPGEGGVWTPATALGEPYLELLKAAGLNFSAARVD</sequence>
<dbReference type="STRING" id="161895.CPHO_06200"/>